<dbReference type="FunFam" id="2.60.260.20:FF:000013">
    <property type="entry name" value="DnaJ subfamily B member 11"/>
    <property type="match status" value="1"/>
</dbReference>
<feature type="binding site" evidence="6">
    <location>
        <position position="161"/>
    </location>
    <ligand>
        <name>Zn(2+)</name>
        <dbReference type="ChEBI" id="CHEBI:29105"/>
        <label>1</label>
    </ligand>
</feature>
<accession>A0A1G1Z4E9</accession>
<feature type="domain" description="CR-type" evidence="9">
    <location>
        <begin position="145"/>
        <end position="227"/>
    </location>
</feature>
<dbReference type="PANTHER" id="PTHR43096">
    <property type="entry name" value="DNAJ HOMOLOG 1, MITOCHONDRIAL-RELATED"/>
    <property type="match status" value="1"/>
</dbReference>
<dbReference type="Proteomes" id="UP000178744">
    <property type="component" value="Unassembled WGS sequence"/>
</dbReference>
<protein>
    <recommendedName>
        <fullName evidence="6">Chaperone protein DnaJ</fullName>
    </recommendedName>
</protein>
<dbReference type="Gene3D" id="2.60.260.20">
    <property type="entry name" value="Urease metallochaperone UreE, N-terminal domain"/>
    <property type="match status" value="2"/>
</dbReference>
<name>A0A1G1Z4E9_9BACT</name>
<evidence type="ECO:0000256" key="5">
    <source>
        <dbReference type="ARBA" id="ARBA00023186"/>
    </source>
</evidence>
<dbReference type="GO" id="GO:0005524">
    <property type="term" value="F:ATP binding"/>
    <property type="evidence" value="ECO:0007669"/>
    <property type="project" value="InterPro"/>
</dbReference>
<keyword evidence="1 6" id="KW-0479">Metal-binding</keyword>
<feature type="binding site" evidence="6">
    <location>
        <position position="175"/>
    </location>
    <ligand>
        <name>Zn(2+)</name>
        <dbReference type="ChEBI" id="CHEBI:29105"/>
        <label>2</label>
    </ligand>
</feature>
<dbReference type="Gene3D" id="1.10.287.110">
    <property type="entry name" value="DnaJ domain"/>
    <property type="match status" value="1"/>
</dbReference>
<dbReference type="Pfam" id="PF00226">
    <property type="entry name" value="DnaJ"/>
    <property type="match status" value="1"/>
</dbReference>
<comment type="subunit">
    <text evidence="6">Homodimer.</text>
</comment>
<feature type="repeat" description="CXXCXGXG motif" evidence="6">
    <location>
        <begin position="215"/>
        <end position="222"/>
    </location>
</feature>
<dbReference type="AlphaFoldDB" id="A0A1G1Z4E9"/>
<dbReference type="GO" id="GO:0042026">
    <property type="term" value="P:protein refolding"/>
    <property type="evidence" value="ECO:0007669"/>
    <property type="project" value="TreeGrafter"/>
</dbReference>
<dbReference type="GO" id="GO:0031072">
    <property type="term" value="F:heat shock protein binding"/>
    <property type="evidence" value="ECO:0007669"/>
    <property type="project" value="InterPro"/>
</dbReference>
<dbReference type="STRING" id="1797690.A3B23_03670"/>
<keyword evidence="3 6" id="KW-0863">Zinc-finger</keyword>
<evidence type="ECO:0000256" key="3">
    <source>
        <dbReference type="ARBA" id="ARBA00022771"/>
    </source>
</evidence>
<dbReference type="InterPro" id="IPR008971">
    <property type="entry name" value="HSP40/DnaJ_pept-bd"/>
</dbReference>
<feature type="repeat" description="CXXCXGXG motif" evidence="6">
    <location>
        <begin position="201"/>
        <end position="208"/>
    </location>
</feature>
<dbReference type="GO" id="GO:0008270">
    <property type="term" value="F:zinc ion binding"/>
    <property type="evidence" value="ECO:0007669"/>
    <property type="project" value="UniProtKB-UniRule"/>
</dbReference>
<dbReference type="PANTHER" id="PTHR43096:SF52">
    <property type="entry name" value="DNAJ HOMOLOG 1, MITOCHONDRIAL-RELATED"/>
    <property type="match status" value="1"/>
</dbReference>
<dbReference type="SUPFAM" id="SSF46565">
    <property type="entry name" value="Chaperone J-domain"/>
    <property type="match status" value="1"/>
</dbReference>
<dbReference type="SMART" id="SM00271">
    <property type="entry name" value="DnaJ"/>
    <property type="match status" value="1"/>
</dbReference>
<keyword evidence="5 6" id="KW-0143">Chaperone</keyword>
<comment type="cofactor">
    <cofactor evidence="6">
        <name>Zn(2+)</name>
        <dbReference type="ChEBI" id="CHEBI:29105"/>
    </cofactor>
    <text evidence="6">Binds 2 Zn(2+) ions per monomer.</text>
</comment>
<keyword evidence="4 6" id="KW-0862">Zinc</keyword>
<keyword evidence="6" id="KW-0235">DNA replication</keyword>
<feature type="binding site" evidence="6">
    <location>
        <position position="178"/>
    </location>
    <ligand>
        <name>Zn(2+)</name>
        <dbReference type="ChEBI" id="CHEBI:29105"/>
        <label>2</label>
    </ligand>
</feature>
<dbReference type="PROSITE" id="PS50076">
    <property type="entry name" value="DNAJ_2"/>
    <property type="match status" value="1"/>
</dbReference>
<dbReference type="InterPro" id="IPR001305">
    <property type="entry name" value="HSP_DnaJ_Cys-rich_dom"/>
</dbReference>
<keyword evidence="6" id="KW-0346">Stress response</keyword>
<evidence type="ECO:0000259" key="8">
    <source>
        <dbReference type="PROSITE" id="PS50076"/>
    </source>
</evidence>
<dbReference type="SUPFAM" id="SSF49493">
    <property type="entry name" value="HSP40/DnaJ peptide-binding domain"/>
    <property type="match status" value="2"/>
</dbReference>
<dbReference type="GO" id="GO:0006260">
    <property type="term" value="P:DNA replication"/>
    <property type="evidence" value="ECO:0007669"/>
    <property type="project" value="UniProtKB-KW"/>
</dbReference>
<evidence type="ECO:0000313" key="10">
    <source>
        <dbReference type="EMBL" id="OGY59289.1"/>
    </source>
</evidence>
<dbReference type="PRINTS" id="PR00625">
    <property type="entry name" value="JDOMAIN"/>
</dbReference>
<dbReference type="Pfam" id="PF01556">
    <property type="entry name" value="DnaJ_C"/>
    <property type="match status" value="1"/>
</dbReference>
<evidence type="ECO:0000256" key="4">
    <source>
        <dbReference type="ARBA" id="ARBA00022833"/>
    </source>
</evidence>
<comment type="caution">
    <text evidence="10">The sequence shown here is derived from an EMBL/GenBank/DDBJ whole genome shotgun (WGS) entry which is preliminary data.</text>
</comment>
<feature type="binding site" evidence="6">
    <location>
        <position position="158"/>
    </location>
    <ligand>
        <name>Zn(2+)</name>
        <dbReference type="ChEBI" id="CHEBI:29105"/>
        <label>1</label>
    </ligand>
</feature>
<dbReference type="InterPro" id="IPR036869">
    <property type="entry name" value="J_dom_sf"/>
</dbReference>
<evidence type="ECO:0000259" key="9">
    <source>
        <dbReference type="PROSITE" id="PS51188"/>
    </source>
</evidence>
<dbReference type="InterPro" id="IPR001623">
    <property type="entry name" value="DnaJ_domain"/>
</dbReference>
<evidence type="ECO:0000256" key="2">
    <source>
        <dbReference type="ARBA" id="ARBA00022737"/>
    </source>
</evidence>
<evidence type="ECO:0000256" key="1">
    <source>
        <dbReference type="ARBA" id="ARBA00022723"/>
    </source>
</evidence>
<feature type="domain" description="J" evidence="8">
    <location>
        <begin position="3"/>
        <end position="65"/>
    </location>
</feature>
<feature type="binding site" evidence="6">
    <location>
        <position position="215"/>
    </location>
    <ligand>
        <name>Zn(2+)</name>
        <dbReference type="ChEBI" id="CHEBI:29105"/>
        <label>1</label>
    </ligand>
</feature>
<feature type="repeat" description="CXXCXGXG motif" evidence="6">
    <location>
        <begin position="158"/>
        <end position="165"/>
    </location>
</feature>
<comment type="similarity">
    <text evidence="6">Belongs to the DnaJ family.</text>
</comment>
<dbReference type="GO" id="GO:0005737">
    <property type="term" value="C:cytoplasm"/>
    <property type="evidence" value="ECO:0007669"/>
    <property type="project" value="UniProtKB-SubCell"/>
</dbReference>
<evidence type="ECO:0000313" key="11">
    <source>
        <dbReference type="Proteomes" id="UP000178744"/>
    </source>
</evidence>
<dbReference type="GO" id="GO:0051082">
    <property type="term" value="F:unfolded protein binding"/>
    <property type="evidence" value="ECO:0007669"/>
    <property type="project" value="UniProtKB-UniRule"/>
</dbReference>
<dbReference type="InterPro" id="IPR018253">
    <property type="entry name" value="DnaJ_domain_CS"/>
</dbReference>
<dbReference type="Gene3D" id="2.10.230.10">
    <property type="entry name" value="Heat shock protein DnaJ, cysteine-rich domain"/>
    <property type="match status" value="1"/>
</dbReference>
<dbReference type="Pfam" id="PF00684">
    <property type="entry name" value="DnaJ_CXXCXGXG"/>
    <property type="match status" value="1"/>
</dbReference>
<dbReference type="EMBL" id="MHIY01000027">
    <property type="protein sequence ID" value="OGY59289.1"/>
    <property type="molecule type" value="Genomic_DNA"/>
</dbReference>
<feature type="binding site" evidence="6">
    <location>
        <position position="201"/>
    </location>
    <ligand>
        <name>Zn(2+)</name>
        <dbReference type="ChEBI" id="CHEBI:29105"/>
        <label>2</label>
    </ligand>
</feature>
<feature type="binding site" evidence="6">
    <location>
        <position position="218"/>
    </location>
    <ligand>
        <name>Zn(2+)</name>
        <dbReference type="ChEBI" id="CHEBI:29105"/>
        <label>1</label>
    </ligand>
</feature>
<dbReference type="PROSITE" id="PS00636">
    <property type="entry name" value="DNAJ_1"/>
    <property type="match status" value="1"/>
</dbReference>
<evidence type="ECO:0000256" key="6">
    <source>
        <dbReference type="HAMAP-Rule" id="MF_01152"/>
    </source>
</evidence>
<dbReference type="SUPFAM" id="SSF57938">
    <property type="entry name" value="DnaJ/Hsp40 cysteine-rich domain"/>
    <property type="match status" value="1"/>
</dbReference>
<feature type="binding site" evidence="6">
    <location>
        <position position="204"/>
    </location>
    <ligand>
        <name>Zn(2+)</name>
        <dbReference type="ChEBI" id="CHEBI:29105"/>
        <label>2</label>
    </ligand>
</feature>
<keyword evidence="2 6" id="KW-0677">Repeat</keyword>
<comment type="function">
    <text evidence="6">Participates actively in the response to hyperosmotic and heat shock by preventing the aggregation of stress-denatured proteins and by disaggregating proteins, also in an autonomous, DnaK-independent fashion. Unfolded proteins bind initially to DnaJ; upon interaction with the DnaJ-bound protein, DnaK hydrolyzes its bound ATP, resulting in the formation of a stable complex. GrpE releases ADP from DnaK; ATP binding to DnaK triggers the release of the substrate protein, thus completing the reaction cycle. Several rounds of ATP-dependent interactions between DnaJ, DnaK and GrpE are required for fully efficient folding. Also involved, together with DnaK and GrpE, in the DNA replication of plasmids through activation of initiation proteins.</text>
</comment>
<organism evidence="10 11">
    <name type="scientific">Candidatus Colwellbacteria bacterium RIFCSPLOWO2_01_FULL_48_10</name>
    <dbReference type="NCBI Taxonomy" id="1797690"/>
    <lineage>
        <taxon>Bacteria</taxon>
        <taxon>Candidatus Colwelliibacteriota</taxon>
    </lineage>
</organism>
<dbReference type="CDD" id="cd10719">
    <property type="entry name" value="DnaJ_zf"/>
    <property type="match status" value="1"/>
</dbReference>
<comment type="subcellular location">
    <subcellularLocation>
        <location evidence="6">Cytoplasm</location>
    </subcellularLocation>
</comment>
<evidence type="ECO:0000256" key="7">
    <source>
        <dbReference type="PROSITE-ProRule" id="PRU00546"/>
    </source>
</evidence>
<dbReference type="HAMAP" id="MF_01152">
    <property type="entry name" value="DnaJ"/>
    <property type="match status" value="1"/>
</dbReference>
<dbReference type="PROSITE" id="PS51188">
    <property type="entry name" value="ZF_CR"/>
    <property type="match status" value="1"/>
</dbReference>
<dbReference type="InterPro" id="IPR002939">
    <property type="entry name" value="DnaJ_C"/>
</dbReference>
<comment type="domain">
    <text evidence="6">The J domain is necessary and sufficient to stimulate DnaK ATPase activity. Zinc center 1 plays an important role in the autonomous, DnaK-independent chaperone activity of DnaJ. Zinc center 2 is essential for interaction with DnaK and for DnaJ activity.</text>
</comment>
<feature type="zinc finger region" description="CR-type" evidence="7">
    <location>
        <begin position="145"/>
        <end position="227"/>
    </location>
</feature>
<proteinExistence type="inferred from homology"/>
<dbReference type="GO" id="GO:0009408">
    <property type="term" value="P:response to heat"/>
    <property type="evidence" value="ECO:0007669"/>
    <property type="project" value="InterPro"/>
</dbReference>
<gene>
    <name evidence="6" type="primary">dnaJ</name>
    <name evidence="10" type="ORF">A3B23_03670</name>
</gene>
<keyword evidence="6" id="KW-0963">Cytoplasm</keyword>
<dbReference type="InterPro" id="IPR012724">
    <property type="entry name" value="DnaJ"/>
</dbReference>
<dbReference type="CDD" id="cd06257">
    <property type="entry name" value="DnaJ"/>
    <property type="match status" value="1"/>
</dbReference>
<feature type="repeat" description="CXXCXGXG motif" evidence="6">
    <location>
        <begin position="175"/>
        <end position="182"/>
    </location>
</feature>
<reference evidence="10 11" key="1">
    <citation type="journal article" date="2016" name="Nat. Commun.">
        <title>Thousands of microbial genomes shed light on interconnected biogeochemical processes in an aquifer system.</title>
        <authorList>
            <person name="Anantharaman K."/>
            <person name="Brown C.T."/>
            <person name="Hug L.A."/>
            <person name="Sharon I."/>
            <person name="Castelle C.J."/>
            <person name="Probst A.J."/>
            <person name="Thomas B.C."/>
            <person name="Singh A."/>
            <person name="Wilkins M.J."/>
            <person name="Karaoz U."/>
            <person name="Brodie E.L."/>
            <person name="Williams K.H."/>
            <person name="Hubbard S.S."/>
            <person name="Banfield J.F."/>
        </authorList>
    </citation>
    <scope>NUCLEOTIDE SEQUENCE [LARGE SCALE GENOMIC DNA]</scope>
</reference>
<dbReference type="CDD" id="cd10747">
    <property type="entry name" value="DnaJ_C"/>
    <property type="match status" value="1"/>
</dbReference>
<dbReference type="InterPro" id="IPR036410">
    <property type="entry name" value="HSP_DnaJ_Cys-rich_dom_sf"/>
</dbReference>
<sequence length="362" mass="39502">MEDYYKILGVNREASADEVKKAFHKLAHKYHPDKSGGDEKKFKEVNEAYQALSNPEKRKQYDRFGKAGFNGGGFGAGSGFGGFQGDPSQWNVNFDGESGNFGDFKDIFDMFFDGGMGGRGRRKTYKRGGDLEMAAEITLDEAKRGKAIETSFDTVVQCKECKGIGHDAKEGFGPCAHCGGRGETREERSTFFGNFSQVVTCKKCHGRGQIPNKICARCSGVGRVNGKQSIKFDIRPGVEDGQIIKVRGMGEAGEHGLEAGDLYVRVRVKPHQAFTRQGNDLLVSVPATIVDVLLGRKMTLKGLDGKPVSFHIPAGHGLGHEIRVKGEGMTSGGDLVVKLDIKSPKHLNAKARKLIEDLEKEI</sequence>